<gene>
    <name evidence="7" type="ordered locus">Hoch_4296</name>
</gene>
<proteinExistence type="predicted"/>
<feature type="transmembrane region" description="Helical" evidence="5">
    <location>
        <begin position="76"/>
        <end position="97"/>
    </location>
</feature>
<dbReference type="GO" id="GO:0016020">
    <property type="term" value="C:membrane"/>
    <property type="evidence" value="ECO:0007669"/>
    <property type="project" value="UniProtKB-SubCell"/>
</dbReference>
<keyword evidence="8" id="KW-1185">Reference proteome</keyword>
<dbReference type="Proteomes" id="UP000001880">
    <property type="component" value="Chromosome"/>
</dbReference>
<feature type="domain" description="Methylamine utilisation protein MauE" evidence="6">
    <location>
        <begin position="15"/>
        <end position="87"/>
    </location>
</feature>
<sequence length="133" mass="14719">MGYSRAPMAMSTPKRVLLWLMAAVYVGAGVMHFLRPEAYAAIMPDYLPWHMALIYLSGVAEIVLGIAVLVPRTRRLAAWGIIALLIAVFPANIHAAVEQVSIAGADPVINWYRLPLQAVFIAWAWWYTRPSAA</sequence>
<evidence type="ECO:0000256" key="5">
    <source>
        <dbReference type="SAM" id="Phobius"/>
    </source>
</evidence>
<comment type="subcellular location">
    <subcellularLocation>
        <location evidence="1">Membrane</location>
        <topology evidence="1">Multi-pass membrane protein</topology>
    </subcellularLocation>
</comment>
<evidence type="ECO:0000313" key="8">
    <source>
        <dbReference type="Proteomes" id="UP000001880"/>
    </source>
</evidence>
<dbReference type="EMBL" id="CP001804">
    <property type="protein sequence ID" value="ACY16793.1"/>
    <property type="molecule type" value="Genomic_DNA"/>
</dbReference>
<dbReference type="KEGG" id="hoh:Hoch_4296"/>
<dbReference type="eggNOG" id="COG4270">
    <property type="taxonomic scope" value="Bacteria"/>
</dbReference>
<feature type="transmembrane region" description="Helical" evidence="5">
    <location>
        <begin position="109"/>
        <end position="128"/>
    </location>
</feature>
<accession>D0LM87</accession>
<dbReference type="PANTHER" id="PTHR36974:SF1">
    <property type="entry name" value="DOXX FAMILY MEMBRANE PROTEIN"/>
    <property type="match status" value="1"/>
</dbReference>
<dbReference type="Pfam" id="PF07291">
    <property type="entry name" value="MauE"/>
    <property type="match status" value="1"/>
</dbReference>
<dbReference type="HOGENOM" id="CLU_128738_4_0_7"/>
<evidence type="ECO:0000313" key="7">
    <source>
        <dbReference type="EMBL" id="ACY16793.1"/>
    </source>
</evidence>
<evidence type="ECO:0000259" key="6">
    <source>
        <dbReference type="Pfam" id="PF07291"/>
    </source>
</evidence>
<name>D0LM87_HALO1</name>
<reference evidence="7 8" key="1">
    <citation type="journal article" date="2010" name="Stand. Genomic Sci.">
        <title>Complete genome sequence of Haliangium ochraceum type strain (SMP-2).</title>
        <authorList>
            <consortium name="US DOE Joint Genome Institute (JGI-PGF)"/>
            <person name="Ivanova N."/>
            <person name="Daum C."/>
            <person name="Lang E."/>
            <person name="Abt B."/>
            <person name="Kopitz M."/>
            <person name="Saunders E."/>
            <person name="Lapidus A."/>
            <person name="Lucas S."/>
            <person name="Glavina Del Rio T."/>
            <person name="Nolan M."/>
            <person name="Tice H."/>
            <person name="Copeland A."/>
            <person name="Cheng J.F."/>
            <person name="Chen F."/>
            <person name="Bruce D."/>
            <person name="Goodwin L."/>
            <person name="Pitluck S."/>
            <person name="Mavromatis K."/>
            <person name="Pati A."/>
            <person name="Mikhailova N."/>
            <person name="Chen A."/>
            <person name="Palaniappan K."/>
            <person name="Land M."/>
            <person name="Hauser L."/>
            <person name="Chang Y.J."/>
            <person name="Jeffries C.D."/>
            <person name="Detter J.C."/>
            <person name="Brettin T."/>
            <person name="Rohde M."/>
            <person name="Goker M."/>
            <person name="Bristow J."/>
            <person name="Markowitz V."/>
            <person name="Eisen J.A."/>
            <person name="Hugenholtz P."/>
            <person name="Kyrpides N.C."/>
            <person name="Klenk H.P."/>
        </authorList>
    </citation>
    <scope>NUCLEOTIDE SEQUENCE [LARGE SCALE GENOMIC DNA]</scope>
    <source>
        <strain evidence="8">DSM 14365 / CIP 107738 / JCM 11303 / AJ 13395 / SMP-2</strain>
    </source>
</reference>
<keyword evidence="4 5" id="KW-0472">Membrane</keyword>
<dbReference type="AlphaFoldDB" id="D0LM87"/>
<organism evidence="7 8">
    <name type="scientific">Haliangium ochraceum (strain DSM 14365 / JCM 11303 / SMP-2)</name>
    <dbReference type="NCBI Taxonomy" id="502025"/>
    <lineage>
        <taxon>Bacteria</taxon>
        <taxon>Pseudomonadati</taxon>
        <taxon>Myxococcota</taxon>
        <taxon>Polyangia</taxon>
        <taxon>Haliangiales</taxon>
        <taxon>Kofleriaceae</taxon>
        <taxon>Haliangium</taxon>
    </lineage>
</organism>
<dbReference type="InterPro" id="IPR009908">
    <property type="entry name" value="Methylamine_util_MauE"/>
</dbReference>
<evidence type="ECO:0000256" key="3">
    <source>
        <dbReference type="ARBA" id="ARBA00022989"/>
    </source>
</evidence>
<keyword evidence="2 5" id="KW-0812">Transmembrane</keyword>
<keyword evidence="3 5" id="KW-1133">Transmembrane helix</keyword>
<evidence type="ECO:0000256" key="4">
    <source>
        <dbReference type="ARBA" id="ARBA00023136"/>
    </source>
</evidence>
<dbReference type="GO" id="GO:0030416">
    <property type="term" value="P:methylamine metabolic process"/>
    <property type="evidence" value="ECO:0007669"/>
    <property type="project" value="InterPro"/>
</dbReference>
<dbReference type="PANTHER" id="PTHR36974">
    <property type="entry name" value="MEMBRANE PROTEIN-RELATED"/>
    <property type="match status" value="1"/>
</dbReference>
<feature type="transmembrane region" description="Helical" evidence="5">
    <location>
        <begin position="50"/>
        <end position="69"/>
    </location>
</feature>
<evidence type="ECO:0000256" key="1">
    <source>
        <dbReference type="ARBA" id="ARBA00004141"/>
    </source>
</evidence>
<evidence type="ECO:0000256" key="2">
    <source>
        <dbReference type="ARBA" id="ARBA00022692"/>
    </source>
</evidence>
<protein>
    <submittedName>
        <fullName evidence="7">DoxX family protein</fullName>
    </submittedName>
</protein>